<dbReference type="AlphaFoldDB" id="A0A401KXQ7"/>
<organism evidence="2 3">
    <name type="scientific">Aspergillus awamori</name>
    <name type="common">Black koji mold</name>
    <dbReference type="NCBI Taxonomy" id="105351"/>
    <lineage>
        <taxon>Eukaryota</taxon>
        <taxon>Fungi</taxon>
        <taxon>Dikarya</taxon>
        <taxon>Ascomycota</taxon>
        <taxon>Pezizomycotina</taxon>
        <taxon>Eurotiomycetes</taxon>
        <taxon>Eurotiomycetidae</taxon>
        <taxon>Eurotiales</taxon>
        <taxon>Aspergillaceae</taxon>
        <taxon>Aspergillus</taxon>
    </lineage>
</organism>
<dbReference type="InterPro" id="IPR000182">
    <property type="entry name" value="GNAT_dom"/>
</dbReference>
<evidence type="ECO:0000313" key="2">
    <source>
        <dbReference type="EMBL" id="GCB24093.1"/>
    </source>
</evidence>
<dbReference type="STRING" id="105351.A0A401KXQ7"/>
<protein>
    <recommendedName>
        <fullName evidence="1">N-acetyltransferase domain-containing protein</fullName>
    </recommendedName>
</protein>
<proteinExistence type="predicted"/>
<reference evidence="2 3" key="1">
    <citation type="submission" date="2016-09" db="EMBL/GenBank/DDBJ databases">
        <title>Aspergillus awamori IFM 58123T.</title>
        <authorList>
            <person name="Kusuya Y."/>
            <person name="Shimizu M."/>
            <person name="Takahashi H."/>
            <person name="Yaguchi T."/>
        </authorList>
    </citation>
    <scope>NUCLEOTIDE SEQUENCE [LARGE SCALE GENOMIC DNA]</scope>
    <source>
        <strain evidence="2 3">IFM 58123</strain>
    </source>
</reference>
<gene>
    <name evidence="2" type="ORF">AAWM_06978</name>
</gene>
<name>A0A401KXQ7_ASPAW</name>
<dbReference type="SUPFAM" id="SSF55729">
    <property type="entry name" value="Acyl-CoA N-acyltransferases (Nat)"/>
    <property type="match status" value="1"/>
</dbReference>
<evidence type="ECO:0000259" key="1">
    <source>
        <dbReference type="PROSITE" id="PS51186"/>
    </source>
</evidence>
<dbReference type="InterPro" id="IPR016181">
    <property type="entry name" value="Acyl_CoA_acyltransferase"/>
</dbReference>
<evidence type="ECO:0000313" key="3">
    <source>
        <dbReference type="Proteomes" id="UP000286921"/>
    </source>
</evidence>
<dbReference type="PANTHER" id="PTHR42791">
    <property type="entry name" value="GNAT FAMILY ACETYLTRANSFERASE"/>
    <property type="match status" value="1"/>
</dbReference>
<keyword evidence="3" id="KW-1185">Reference proteome</keyword>
<sequence length="344" mass="38476">MILSRLTDPHWAFLFLPSTTPSTIISSTTSRLPHTLSTSRDVRRHEVVLTTTSGTETTPGNEDDELNGRERVVGYARWTLPPSLANRDDVWLSAQVAEPSAQEKEEYRRMFDLGSDEKGRVKGMKSDGLLEFRGDPLEKVEERVLRDVVGGEEVLTLEYLTTHPDYWRQGVGSMLVQSGVRVADQYGMKTYVMSEPAGLKVYLNHGFEVVDEITVEYAQFGGTEPTTHYFLLTPSAISLFQSSGVERLSQAQLLSDENDVTEPSSMIKLCSHTANLLLLENIAEQRVAGRLPSQGLTARVAQALEVSKLWNWKSGFRFCRGWLTFRGRRKIGTSPKPPVNAARV</sequence>
<dbReference type="Proteomes" id="UP000286921">
    <property type="component" value="Unassembled WGS sequence"/>
</dbReference>
<dbReference type="Gene3D" id="3.40.630.30">
    <property type="match status" value="1"/>
</dbReference>
<dbReference type="PANTHER" id="PTHR42791:SF2">
    <property type="entry name" value="N-ACETYLTRANSFERASE DOMAIN-CONTAINING PROTEIN"/>
    <property type="match status" value="1"/>
</dbReference>
<dbReference type="CDD" id="cd04301">
    <property type="entry name" value="NAT_SF"/>
    <property type="match status" value="1"/>
</dbReference>
<dbReference type="EMBL" id="BDHI01000015">
    <property type="protein sequence ID" value="GCB24093.1"/>
    <property type="molecule type" value="Genomic_DNA"/>
</dbReference>
<comment type="caution">
    <text evidence="2">The sequence shown here is derived from an EMBL/GenBank/DDBJ whole genome shotgun (WGS) entry which is preliminary data.</text>
</comment>
<dbReference type="Pfam" id="PF00583">
    <property type="entry name" value="Acetyltransf_1"/>
    <property type="match status" value="1"/>
</dbReference>
<dbReference type="PROSITE" id="PS51186">
    <property type="entry name" value="GNAT"/>
    <property type="match status" value="1"/>
</dbReference>
<dbReference type="GO" id="GO:0016747">
    <property type="term" value="F:acyltransferase activity, transferring groups other than amino-acyl groups"/>
    <property type="evidence" value="ECO:0007669"/>
    <property type="project" value="InterPro"/>
</dbReference>
<accession>A0A401KXQ7</accession>
<dbReference type="InterPro" id="IPR052523">
    <property type="entry name" value="Trichothecene_AcTrans"/>
</dbReference>
<feature type="domain" description="N-acetyltransferase" evidence="1">
    <location>
        <begin position="70"/>
        <end position="236"/>
    </location>
</feature>